<reference evidence="1 2" key="1">
    <citation type="submission" date="2024-06" db="EMBL/GenBank/DDBJ databases">
        <title>Genomic Encyclopedia of Type Strains, Phase IV (KMG-IV): sequencing the most valuable type-strain genomes for metagenomic binning, comparative biology and taxonomic classification.</title>
        <authorList>
            <person name="Goeker M."/>
        </authorList>
    </citation>
    <scope>NUCLEOTIDE SEQUENCE [LARGE SCALE GENOMIC DNA]</scope>
    <source>
        <strain evidence="1 2">DSM 21460</strain>
    </source>
</reference>
<protein>
    <submittedName>
        <fullName evidence="1">Uncharacterized protein</fullName>
    </submittedName>
</protein>
<proteinExistence type="predicted"/>
<keyword evidence="2" id="KW-1185">Reference proteome</keyword>
<organism evidence="1 2">
    <name type="scientific">Peptoniphilus olsenii</name>
    <dbReference type="NCBI Taxonomy" id="411570"/>
    <lineage>
        <taxon>Bacteria</taxon>
        <taxon>Bacillati</taxon>
        <taxon>Bacillota</taxon>
        <taxon>Tissierellia</taxon>
        <taxon>Tissierellales</taxon>
        <taxon>Peptoniphilaceae</taxon>
        <taxon>Peptoniphilus</taxon>
    </lineage>
</organism>
<sequence>MKKTVYLAVTPDKYQLPLYVADSVGEMAERFNTTVSSVSTSISKNKSGNRKGVKFIRIEIKVDEVTDE</sequence>
<dbReference type="EMBL" id="JBEPMA010000001">
    <property type="protein sequence ID" value="MET3616745.1"/>
    <property type="molecule type" value="Genomic_DNA"/>
</dbReference>
<evidence type="ECO:0000313" key="2">
    <source>
        <dbReference type="Proteomes" id="UP001549162"/>
    </source>
</evidence>
<comment type="caution">
    <text evidence="1">The sequence shown here is derived from an EMBL/GenBank/DDBJ whole genome shotgun (WGS) entry which is preliminary data.</text>
</comment>
<name>A0ABV2JA18_9FIRM</name>
<accession>A0ABV2JA18</accession>
<dbReference type="Proteomes" id="UP001549162">
    <property type="component" value="Unassembled WGS sequence"/>
</dbReference>
<evidence type="ECO:0000313" key="1">
    <source>
        <dbReference type="EMBL" id="MET3616745.1"/>
    </source>
</evidence>
<gene>
    <name evidence="1" type="ORF">ABID14_000365</name>
</gene>
<dbReference type="RefSeq" id="WP_354366745.1">
    <property type="nucleotide sequence ID" value="NZ_JBEPMA010000001.1"/>
</dbReference>